<feature type="compositionally biased region" description="Low complexity" evidence="1">
    <location>
        <begin position="194"/>
        <end position="208"/>
    </location>
</feature>
<sequence>LEFQELFLWTRTSAFEDKGNTLSCADFAGYLSPKVFHKNQVISSREAKRFINSEMHVQTSSLLFTVIVVFFTLVPVQDVFVLGQVSSSSPEQSAVQTGGPGGASNILPYPGSATSLNGFGQTGGDAGGYGGGGGSTGGSSGSSGSGTSSGGLRPPPSDTGPVFHYVFYDTPGILGTGTQGSGSSGGGSQGGASGQTQTPPGGSRPSGTGQIGTSFSRGPYVGDGGGGRLVDPPNRSSLWRQRVRGAPINTRDNQLNCGASWMPIAPSDRDEQSCGVCGDSSVGPQDHVLGGRYVTFPLRVSRDYTATGSLAVSFFLNHTVVPGLDKVTFHLCPLTRRFTDVTWDCFADSPAVTLYGWGDEYYPSRPGMHRVYLQLPATFTCNHCVLQWRWQS</sequence>
<accession>A0ABD0M439</accession>
<reference evidence="3 4" key="1">
    <citation type="journal article" date="2023" name="Sci. Data">
        <title>Genome assembly of the Korean intertidal mud-creeper Batillaria attramentaria.</title>
        <authorList>
            <person name="Patra A.K."/>
            <person name="Ho P.T."/>
            <person name="Jun S."/>
            <person name="Lee S.J."/>
            <person name="Kim Y."/>
            <person name="Won Y.J."/>
        </authorList>
    </citation>
    <scope>NUCLEOTIDE SEQUENCE [LARGE SCALE GENOMIC DNA]</scope>
    <source>
        <strain evidence="3">Wonlab-2016</strain>
    </source>
</reference>
<feature type="non-terminal residue" evidence="3">
    <location>
        <position position="1"/>
    </location>
</feature>
<evidence type="ECO:0000313" key="3">
    <source>
        <dbReference type="EMBL" id="KAK7506124.1"/>
    </source>
</evidence>
<protein>
    <recommendedName>
        <fullName evidence="2">Chitin-binding type-4 domain-containing protein</fullName>
    </recommendedName>
</protein>
<comment type="caution">
    <text evidence="3">The sequence shown here is derived from an EMBL/GenBank/DDBJ whole genome shotgun (WGS) entry which is preliminary data.</text>
</comment>
<keyword evidence="4" id="KW-1185">Reference proteome</keyword>
<feature type="domain" description="Chitin-binding type-4" evidence="2">
    <location>
        <begin position="227"/>
        <end position="390"/>
    </location>
</feature>
<dbReference type="AlphaFoldDB" id="A0ABD0M439"/>
<gene>
    <name evidence="3" type="ORF">BaRGS_00002846</name>
</gene>
<dbReference type="InterPro" id="IPR004302">
    <property type="entry name" value="Cellulose/chitin-bd_N"/>
</dbReference>
<proteinExistence type="predicted"/>
<dbReference type="EMBL" id="JACVVK020000008">
    <property type="protein sequence ID" value="KAK7506124.1"/>
    <property type="molecule type" value="Genomic_DNA"/>
</dbReference>
<feature type="compositionally biased region" description="Gly residues" evidence="1">
    <location>
        <begin position="174"/>
        <end position="193"/>
    </location>
</feature>
<feature type="non-terminal residue" evidence="3">
    <location>
        <position position="392"/>
    </location>
</feature>
<evidence type="ECO:0000256" key="1">
    <source>
        <dbReference type="SAM" id="MobiDB-lite"/>
    </source>
</evidence>
<evidence type="ECO:0000259" key="2">
    <source>
        <dbReference type="Pfam" id="PF03067"/>
    </source>
</evidence>
<feature type="compositionally biased region" description="Gly residues" evidence="1">
    <location>
        <begin position="120"/>
        <end position="149"/>
    </location>
</feature>
<dbReference type="Pfam" id="PF03067">
    <property type="entry name" value="LPMO_10"/>
    <property type="match status" value="1"/>
</dbReference>
<feature type="region of interest" description="Disordered" evidence="1">
    <location>
        <begin position="90"/>
        <end position="235"/>
    </location>
</feature>
<organism evidence="3 4">
    <name type="scientific">Batillaria attramentaria</name>
    <dbReference type="NCBI Taxonomy" id="370345"/>
    <lineage>
        <taxon>Eukaryota</taxon>
        <taxon>Metazoa</taxon>
        <taxon>Spiralia</taxon>
        <taxon>Lophotrochozoa</taxon>
        <taxon>Mollusca</taxon>
        <taxon>Gastropoda</taxon>
        <taxon>Caenogastropoda</taxon>
        <taxon>Sorbeoconcha</taxon>
        <taxon>Cerithioidea</taxon>
        <taxon>Batillariidae</taxon>
        <taxon>Batillaria</taxon>
    </lineage>
</organism>
<dbReference type="Proteomes" id="UP001519460">
    <property type="component" value="Unassembled WGS sequence"/>
</dbReference>
<evidence type="ECO:0000313" key="4">
    <source>
        <dbReference type="Proteomes" id="UP001519460"/>
    </source>
</evidence>
<name>A0ABD0M439_9CAEN</name>